<organism evidence="2 3">
    <name type="scientific">Ruegeria sediminis</name>
    <dbReference type="NCBI Taxonomy" id="2583820"/>
    <lineage>
        <taxon>Bacteria</taxon>
        <taxon>Pseudomonadati</taxon>
        <taxon>Pseudomonadota</taxon>
        <taxon>Alphaproteobacteria</taxon>
        <taxon>Rhodobacterales</taxon>
        <taxon>Roseobacteraceae</taxon>
        <taxon>Ruegeria</taxon>
    </lineage>
</organism>
<reference evidence="2 3" key="1">
    <citation type="submission" date="2019-05" db="EMBL/GenBank/DDBJ databases">
        <title>Ruegeria sp. nov., isolated from tidal flat.</title>
        <authorList>
            <person name="Kim W."/>
        </authorList>
    </citation>
    <scope>NUCLEOTIDE SEQUENCE [LARGE SCALE GENOMIC DNA]</scope>
    <source>
        <strain evidence="2 3">CAU 1488</strain>
    </source>
</reference>
<comment type="caution">
    <text evidence="2">The sequence shown here is derived from an EMBL/GenBank/DDBJ whole genome shotgun (WGS) entry which is preliminary data.</text>
</comment>
<evidence type="ECO:0000256" key="1">
    <source>
        <dbReference type="SAM" id="Coils"/>
    </source>
</evidence>
<proteinExistence type="predicted"/>
<evidence type="ECO:0000313" key="3">
    <source>
        <dbReference type="Proteomes" id="UP001193035"/>
    </source>
</evidence>
<sequence length="75" mass="9160">MERKGKKINNLEVNHFKKFLPRARIQKEFEDINSALLKENQELEKTRDGMNERIADIDRVYYDQYKKVNDEKMQK</sequence>
<evidence type="ECO:0000313" key="2">
    <source>
        <dbReference type="EMBL" id="TMV09117.1"/>
    </source>
</evidence>
<keyword evidence="3" id="KW-1185">Reference proteome</keyword>
<feature type="coiled-coil region" evidence="1">
    <location>
        <begin position="26"/>
        <end position="60"/>
    </location>
</feature>
<accession>A0ABY2X2G1</accession>
<gene>
    <name evidence="2" type="ORF">FGK63_08385</name>
</gene>
<protein>
    <submittedName>
        <fullName evidence="2">Uncharacterized protein</fullName>
    </submittedName>
</protein>
<name>A0ABY2X2G1_9RHOB</name>
<keyword evidence="1" id="KW-0175">Coiled coil</keyword>
<dbReference type="EMBL" id="VCPD01000002">
    <property type="protein sequence ID" value="TMV09117.1"/>
    <property type="molecule type" value="Genomic_DNA"/>
</dbReference>
<dbReference type="Proteomes" id="UP001193035">
    <property type="component" value="Unassembled WGS sequence"/>
</dbReference>